<reference evidence="1" key="1">
    <citation type="submission" date="2018-04" db="EMBL/GenBank/DDBJ databases">
        <title>Transcriptome assembly of Sipha flava.</title>
        <authorList>
            <person name="Scully E.D."/>
            <person name="Geib S.M."/>
            <person name="Palmer N.A."/>
            <person name="Koch K."/>
            <person name="Bradshaw J."/>
            <person name="Heng-Moss T."/>
            <person name="Sarath G."/>
        </authorList>
    </citation>
    <scope>NUCLEOTIDE SEQUENCE</scope>
</reference>
<sequence length="109" mass="12675">MMYAYKYICTIAVIKYERHVARCTIERVFAYYHYSTSWRRRGEEISESTSLGITRGSTENVRVQLSKQKNIKKKSTKSSEARARRAYSSCTYEPLIHGRRKVGAIANNN</sequence>
<dbReference type="AlphaFoldDB" id="A0A2S2Q9A1"/>
<evidence type="ECO:0000313" key="1">
    <source>
        <dbReference type="EMBL" id="MBY73792.1"/>
    </source>
</evidence>
<dbReference type="EMBL" id="GGMS01004589">
    <property type="protein sequence ID" value="MBY73792.1"/>
    <property type="molecule type" value="Transcribed_RNA"/>
</dbReference>
<protein>
    <submittedName>
        <fullName evidence="1">Uncharacterized protein</fullName>
    </submittedName>
</protein>
<organism evidence="1">
    <name type="scientific">Sipha flava</name>
    <name type="common">yellow sugarcane aphid</name>
    <dbReference type="NCBI Taxonomy" id="143950"/>
    <lineage>
        <taxon>Eukaryota</taxon>
        <taxon>Metazoa</taxon>
        <taxon>Ecdysozoa</taxon>
        <taxon>Arthropoda</taxon>
        <taxon>Hexapoda</taxon>
        <taxon>Insecta</taxon>
        <taxon>Pterygota</taxon>
        <taxon>Neoptera</taxon>
        <taxon>Paraneoptera</taxon>
        <taxon>Hemiptera</taxon>
        <taxon>Sternorrhyncha</taxon>
        <taxon>Aphidomorpha</taxon>
        <taxon>Aphidoidea</taxon>
        <taxon>Aphididae</taxon>
        <taxon>Sipha</taxon>
    </lineage>
</organism>
<accession>A0A2S2Q9A1</accession>
<gene>
    <name evidence="1" type="ORF">g.110488</name>
</gene>
<proteinExistence type="predicted"/>
<name>A0A2S2Q9A1_9HEMI</name>